<dbReference type="AlphaFoldDB" id="A0A7X9XS15"/>
<feature type="compositionally biased region" description="Low complexity" evidence="1">
    <location>
        <begin position="34"/>
        <end position="43"/>
    </location>
</feature>
<accession>A0A7X9XS15</accession>
<dbReference type="Proteomes" id="UP000589552">
    <property type="component" value="Unassembled WGS sequence"/>
</dbReference>
<dbReference type="PANTHER" id="PTHR35519">
    <property type="entry name" value="MEMBRANE PROTEINS"/>
    <property type="match status" value="1"/>
</dbReference>
<keyword evidence="2" id="KW-1133">Transmembrane helix</keyword>
<keyword evidence="2" id="KW-0472">Membrane</keyword>
<dbReference type="EMBL" id="JABAGA010000001">
    <property type="protein sequence ID" value="NMF08207.1"/>
    <property type="molecule type" value="Genomic_DNA"/>
</dbReference>
<feature type="transmembrane region" description="Helical" evidence="2">
    <location>
        <begin position="123"/>
        <end position="142"/>
    </location>
</feature>
<comment type="caution">
    <text evidence="3">The sequence shown here is derived from an EMBL/GenBank/DDBJ whole genome shotgun (WGS) entry which is preliminary data.</text>
</comment>
<sequence>MNANHRHSRSSEARDTDSRDPGSRGPQSRHPNSADAADAADAAGGAGAAPRSLNRTSRAIAHVMDDLFTIPGTKRRVGLDPLVGIIPGVGDAAGAVATAGLVIDGIRYRVPFVILLRMAFNLLLDMTIGAIPLIGDAFDFFFRANIRNERLMVKALDDPAGAAKSSKRYLIGAVVLLVVLVASIIALAIGAVWGLIALIQAGY</sequence>
<feature type="transmembrane region" description="Helical" evidence="2">
    <location>
        <begin position="82"/>
        <end position="103"/>
    </location>
</feature>
<proteinExistence type="predicted"/>
<dbReference type="RefSeq" id="WP_168937040.1">
    <property type="nucleotide sequence ID" value="NZ_JABAGA010000001.1"/>
</dbReference>
<keyword evidence="2" id="KW-0812">Transmembrane</keyword>
<feature type="transmembrane region" description="Helical" evidence="2">
    <location>
        <begin position="169"/>
        <end position="199"/>
    </location>
</feature>
<feature type="region of interest" description="Disordered" evidence="1">
    <location>
        <begin position="1"/>
        <end position="51"/>
    </location>
</feature>
<gene>
    <name evidence="3" type="ORF">HF852_01045</name>
</gene>
<dbReference type="PANTHER" id="PTHR35519:SF2">
    <property type="entry name" value="PH DOMAIN PROTEIN"/>
    <property type="match status" value="1"/>
</dbReference>
<evidence type="ECO:0000313" key="3">
    <source>
        <dbReference type="EMBL" id="NMF08207.1"/>
    </source>
</evidence>
<dbReference type="Pfam" id="PF13430">
    <property type="entry name" value="DUF4112"/>
    <property type="match status" value="1"/>
</dbReference>
<name>A0A7X9XS15_9CORY</name>
<reference evidence="3 4" key="1">
    <citation type="submission" date="2020-04" db="EMBL/GenBank/DDBJ databases">
        <authorList>
            <person name="Hitch T.C.A."/>
            <person name="Wylensek D."/>
            <person name="Clavel T."/>
        </authorList>
    </citation>
    <scope>NUCLEOTIDE SEQUENCE [LARGE SCALE GENOMIC DNA]</scope>
    <source>
        <strain evidence="3 4">BL-383-APC-2I</strain>
    </source>
</reference>
<organism evidence="3 4">
    <name type="scientific">Corynebacterium xerosis</name>
    <dbReference type="NCBI Taxonomy" id="1725"/>
    <lineage>
        <taxon>Bacteria</taxon>
        <taxon>Bacillati</taxon>
        <taxon>Actinomycetota</taxon>
        <taxon>Actinomycetes</taxon>
        <taxon>Mycobacteriales</taxon>
        <taxon>Corynebacteriaceae</taxon>
        <taxon>Corynebacterium</taxon>
    </lineage>
</organism>
<protein>
    <submittedName>
        <fullName evidence="3">DUF4112 domain-containing protein</fullName>
    </submittedName>
</protein>
<evidence type="ECO:0000256" key="1">
    <source>
        <dbReference type="SAM" id="MobiDB-lite"/>
    </source>
</evidence>
<evidence type="ECO:0000313" key="4">
    <source>
        <dbReference type="Proteomes" id="UP000589552"/>
    </source>
</evidence>
<feature type="compositionally biased region" description="Basic and acidic residues" evidence="1">
    <location>
        <begin position="9"/>
        <end position="22"/>
    </location>
</feature>
<evidence type="ECO:0000256" key="2">
    <source>
        <dbReference type="SAM" id="Phobius"/>
    </source>
</evidence>
<dbReference type="InterPro" id="IPR025187">
    <property type="entry name" value="DUF4112"/>
</dbReference>